<dbReference type="PANTHER" id="PTHR30399">
    <property type="entry name" value="UNCHARACTERIZED PROTEIN YGJP"/>
    <property type="match status" value="1"/>
</dbReference>
<sequence length="226" mass="24623">MSQGFDIVRHPTARRVRLSLDPATGRARLVVPRRAALKAAVAWAEGKADWLEQQRARLPAARPFVSGAVLPVADEALTIVHGPASRSRIVRREGDYVVTGGAADTVARRIETWLRRSALALLDEETRAVASRAGVTVERVSIGDPTGRWGSCASTGAIRYSWRLLLAPGFVRHATVAHEVAHRIHMHHGPEFHALTEELLGADPAPARAWLRANGAALHWYGRSSL</sequence>
<dbReference type="Pfam" id="PF01863">
    <property type="entry name" value="YgjP-like"/>
    <property type="match status" value="1"/>
</dbReference>
<comment type="caution">
    <text evidence="2">The sequence shown here is derived from an EMBL/GenBank/DDBJ whole genome shotgun (WGS) entry which is preliminary data.</text>
</comment>
<dbReference type="InterPro" id="IPR002725">
    <property type="entry name" value="YgjP-like_metallopeptidase"/>
</dbReference>
<reference evidence="2 3" key="1">
    <citation type="submission" date="2020-08" db="EMBL/GenBank/DDBJ databases">
        <title>Genomic Encyclopedia of Type Strains, Phase IV (KMG-IV): sequencing the most valuable type-strain genomes for metagenomic binning, comparative biology and taxonomic classification.</title>
        <authorList>
            <person name="Goeker M."/>
        </authorList>
    </citation>
    <scope>NUCLEOTIDE SEQUENCE [LARGE SCALE GENOMIC DNA]</scope>
    <source>
        <strain evidence="2 3">DSM 100044</strain>
    </source>
</reference>
<dbReference type="RefSeq" id="WP_184053769.1">
    <property type="nucleotide sequence ID" value="NZ_JACIJK010000001.1"/>
</dbReference>
<protein>
    <recommendedName>
        <fullName evidence="1">YgjP-like metallopeptidase domain-containing protein</fullName>
    </recommendedName>
</protein>
<name>A0A7W9BAJ6_9SPHN</name>
<dbReference type="Proteomes" id="UP000546200">
    <property type="component" value="Unassembled WGS sequence"/>
</dbReference>
<dbReference type="Gene3D" id="3.30.2010.10">
    <property type="entry name" value="Metalloproteases ('zincins'), catalytic domain"/>
    <property type="match status" value="1"/>
</dbReference>
<dbReference type="AlphaFoldDB" id="A0A7W9BAJ6"/>
<gene>
    <name evidence="2" type="ORF">FHS94_000292</name>
</gene>
<accession>A0A7W9BAJ6</accession>
<feature type="domain" description="YgjP-like metallopeptidase" evidence="1">
    <location>
        <begin position="17"/>
        <end position="213"/>
    </location>
</feature>
<organism evidence="2 3">
    <name type="scientific">Sphingomonas aerophila</name>
    <dbReference type="NCBI Taxonomy" id="1344948"/>
    <lineage>
        <taxon>Bacteria</taxon>
        <taxon>Pseudomonadati</taxon>
        <taxon>Pseudomonadota</taxon>
        <taxon>Alphaproteobacteria</taxon>
        <taxon>Sphingomonadales</taxon>
        <taxon>Sphingomonadaceae</taxon>
        <taxon>Sphingomonas</taxon>
    </lineage>
</organism>
<proteinExistence type="predicted"/>
<evidence type="ECO:0000259" key="1">
    <source>
        <dbReference type="Pfam" id="PF01863"/>
    </source>
</evidence>
<dbReference type="InterPro" id="IPR053136">
    <property type="entry name" value="UTP_pyrophosphatase-like"/>
</dbReference>
<dbReference type="EMBL" id="JACIJK010000001">
    <property type="protein sequence ID" value="MBB5713473.1"/>
    <property type="molecule type" value="Genomic_DNA"/>
</dbReference>
<dbReference type="CDD" id="cd07344">
    <property type="entry name" value="M48_yhfN_like"/>
    <property type="match status" value="1"/>
</dbReference>
<evidence type="ECO:0000313" key="2">
    <source>
        <dbReference type="EMBL" id="MBB5713473.1"/>
    </source>
</evidence>
<keyword evidence="3" id="KW-1185">Reference proteome</keyword>
<evidence type="ECO:0000313" key="3">
    <source>
        <dbReference type="Proteomes" id="UP000546200"/>
    </source>
</evidence>
<dbReference type="PANTHER" id="PTHR30399:SF1">
    <property type="entry name" value="UTP PYROPHOSPHATASE"/>
    <property type="match status" value="1"/>
</dbReference>